<dbReference type="Proteomes" id="UP000635902">
    <property type="component" value="Unassembled WGS sequence"/>
</dbReference>
<protein>
    <submittedName>
        <fullName evidence="2">SAM-dependent methyltransferase</fullName>
    </submittedName>
</protein>
<dbReference type="GO" id="GO:0032259">
    <property type="term" value="P:methylation"/>
    <property type="evidence" value="ECO:0007669"/>
    <property type="project" value="UniProtKB-KW"/>
</dbReference>
<feature type="domain" description="THUMP-like" evidence="1">
    <location>
        <begin position="312"/>
        <end position="381"/>
    </location>
</feature>
<dbReference type="EMBL" id="JADKMY010000001">
    <property type="protein sequence ID" value="MBF4553303.1"/>
    <property type="molecule type" value="Genomic_DNA"/>
</dbReference>
<keyword evidence="2" id="KW-0489">Methyltransferase</keyword>
<gene>
    <name evidence="2" type="ORF">IRY30_04295</name>
</gene>
<keyword evidence="2" id="KW-0808">Transferase</keyword>
<dbReference type="Pfam" id="PF18096">
    <property type="entry name" value="Thump_like"/>
    <property type="match status" value="1"/>
</dbReference>
<dbReference type="Gene3D" id="3.40.50.150">
    <property type="entry name" value="Vaccinia Virus protein VP39"/>
    <property type="match status" value="1"/>
</dbReference>
<organism evidence="2 3">
    <name type="scientific">Corynebacterium suicordis DSM 45110</name>
    <dbReference type="NCBI Taxonomy" id="1121369"/>
    <lineage>
        <taxon>Bacteria</taxon>
        <taxon>Bacillati</taxon>
        <taxon>Actinomycetota</taxon>
        <taxon>Actinomycetes</taxon>
        <taxon>Mycobacteriales</taxon>
        <taxon>Corynebacteriaceae</taxon>
        <taxon>Corynebacterium</taxon>
    </lineage>
</organism>
<dbReference type="InterPro" id="IPR041497">
    <property type="entry name" value="Thump-like"/>
</dbReference>
<accession>A0ABR9ZIN7</accession>
<evidence type="ECO:0000313" key="2">
    <source>
        <dbReference type="EMBL" id="MBF4553303.1"/>
    </source>
</evidence>
<proteinExistence type="predicted"/>
<keyword evidence="3" id="KW-1185">Reference proteome</keyword>
<reference evidence="2 3" key="1">
    <citation type="submission" date="2020-10" db="EMBL/GenBank/DDBJ databases">
        <title>Novel species in genus Corynebacterium.</title>
        <authorList>
            <person name="Zhang G."/>
        </authorList>
    </citation>
    <scope>NUCLEOTIDE SEQUENCE [LARGE SCALE GENOMIC DNA]</scope>
    <source>
        <strain evidence="2 3">DSM 45110</strain>
    </source>
</reference>
<evidence type="ECO:0000313" key="3">
    <source>
        <dbReference type="Proteomes" id="UP000635902"/>
    </source>
</evidence>
<evidence type="ECO:0000259" key="1">
    <source>
        <dbReference type="Pfam" id="PF18096"/>
    </source>
</evidence>
<dbReference type="GO" id="GO:0008168">
    <property type="term" value="F:methyltransferase activity"/>
    <property type="evidence" value="ECO:0007669"/>
    <property type="project" value="UniProtKB-KW"/>
</dbReference>
<dbReference type="SUPFAM" id="SSF53335">
    <property type="entry name" value="S-adenosyl-L-methionine-dependent methyltransferases"/>
    <property type="match status" value="1"/>
</dbReference>
<comment type="caution">
    <text evidence="2">The sequence shown here is derived from an EMBL/GenBank/DDBJ whole genome shotgun (WGS) entry which is preliminary data.</text>
</comment>
<dbReference type="InterPro" id="IPR029063">
    <property type="entry name" value="SAM-dependent_MTases_sf"/>
</dbReference>
<dbReference type="RefSeq" id="WP_194556124.1">
    <property type="nucleotide sequence ID" value="NZ_JADKMY010000001.1"/>
</dbReference>
<name>A0ABR9ZIN7_9CORY</name>
<sequence>MPYSSSELDFLLSHPEAVEAAQQYPLTKKSELADLTALRKQYGENARALVELVRARALARKKIHGGDAWMLDGPSAQQATPGVVADVRAAHLREFGVQRVTDVTCSVGTELAAMQRAGIDALGSDLDQIRLRMARENVPEVPVVRADALQPVTREGVVIADPARRGTSGRIHRIDQLMPPLPELVEAYRGRELAVKCAPGIDFADVVEWAGQIDIVSVDGDVKEACVYTPGLAKVGRRAVLLRGDRTLVVTDAQPDDIPEKPLGDFVFDVDGAIVRAGLVRHVAHQHGLWQLDPRIAYLTGDSVPDGETGLRAFVVHQQVPLKQLKSALQGVNAGAVEILVRGVDVDPDQLRKKLKLRGSESWSVMITRVGISATAIVCQPVMREKL</sequence>